<comment type="caution">
    <text evidence="1">The sequence shown here is derived from an EMBL/GenBank/DDBJ whole genome shotgun (WGS) entry which is preliminary data.</text>
</comment>
<proteinExistence type="predicted"/>
<evidence type="ECO:0000313" key="1">
    <source>
        <dbReference type="EMBL" id="KAH7919791.1"/>
    </source>
</evidence>
<sequence>MSIYVYELPTTGAISFADFCVDQSPAGTYAAHLAEATQARANLRGVLKESKRTDRDDKDYLRLVKVLDEYLPQLYAVMACVAAGEIALRSEPMFSWRTTLSAHLFNASPRLALPSLHYDLAASLLTYAFALSNLASALIATYDRDAEPGKGDERIGFAVNLLCRAAGVLGTLAEGVLPAWEREGGGVGRPVDLSREVVGALAKSTLAAAQSLAIRKLLSKATADALLAPGPPLPKSHPSPALLAKLHLECAALYGGAGALFSKGSGSGSGAGAGAGGEITPALKRHLSSHTALHTTLAHKWLGVDAGEGERSGEAVGFLTWARKGLEELRGGGIGGGGSGGAGEGKGKGRGKGKGVVQEELESVSVFLAHYTKINDSLSFQPVPKQRDLQARIPAGRLAVATKPYAPPRPAFGPGSAGWEARSQGYGDAPGDGGRRTEVDDLGDALRRADLGCDGEGEATDGDGGGNYAPQRSTAAAGAGAGTYAGAGSYF</sequence>
<dbReference type="EMBL" id="MU266630">
    <property type="protein sequence ID" value="KAH7919791.1"/>
    <property type="molecule type" value="Genomic_DNA"/>
</dbReference>
<dbReference type="Proteomes" id="UP000790709">
    <property type="component" value="Unassembled WGS sequence"/>
</dbReference>
<evidence type="ECO:0000313" key="2">
    <source>
        <dbReference type="Proteomes" id="UP000790709"/>
    </source>
</evidence>
<keyword evidence="2" id="KW-1185">Reference proteome</keyword>
<protein>
    <submittedName>
        <fullName evidence="1">Uncharacterized protein</fullName>
    </submittedName>
</protein>
<name>A0ACB8B1U2_9AGAM</name>
<organism evidence="1 2">
    <name type="scientific">Leucogyrophana mollusca</name>
    <dbReference type="NCBI Taxonomy" id="85980"/>
    <lineage>
        <taxon>Eukaryota</taxon>
        <taxon>Fungi</taxon>
        <taxon>Dikarya</taxon>
        <taxon>Basidiomycota</taxon>
        <taxon>Agaricomycotina</taxon>
        <taxon>Agaricomycetes</taxon>
        <taxon>Agaricomycetidae</taxon>
        <taxon>Boletales</taxon>
        <taxon>Boletales incertae sedis</taxon>
        <taxon>Leucogyrophana</taxon>
    </lineage>
</organism>
<gene>
    <name evidence="1" type="ORF">BV22DRAFT_1099083</name>
</gene>
<reference evidence="1" key="1">
    <citation type="journal article" date="2021" name="New Phytol.">
        <title>Evolutionary innovations through gain and loss of genes in the ectomycorrhizal Boletales.</title>
        <authorList>
            <person name="Wu G."/>
            <person name="Miyauchi S."/>
            <person name="Morin E."/>
            <person name="Kuo A."/>
            <person name="Drula E."/>
            <person name="Varga T."/>
            <person name="Kohler A."/>
            <person name="Feng B."/>
            <person name="Cao Y."/>
            <person name="Lipzen A."/>
            <person name="Daum C."/>
            <person name="Hundley H."/>
            <person name="Pangilinan J."/>
            <person name="Johnson J."/>
            <person name="Barry K."/>
            <person name="LaButti K."/>
            <person name="Ng V."/>
            <person name="Ahrendt S."/>
            <person name="Min B."/>
            <person name="Choi I.G."/>
            <person name="Park H."/>
            <person name="Plett J.M."/>
            <person name="Magnuson J."/>
            <person name="Spatafora J.W."/>
            <person name="Nagy L.G."/>
            <person name="Henrissat B."/>
            <person name="Grigoriev I.V."/>
            <person name="Yang Z.L."/>
            <person name="Xu J."/>
            <person name="Martin F.M."/>
        </authorList>
    </citation>
    <scope>NUCLEOTIDE SEQUENCE</scope>
    <source>
        <strain evidence="1">KUC20120723A-06</strain>
    </source>
</reference>
<accession>A0ACB8B1U2</accession>